<keyword evidence="6" id="KW-1185">Reference proteome</keyword>
<reference evidence="5" key="2">
    <citation type="journal article" date="2023" name="IMA Fungus">
        <title>Comparative genomic study of the Penicillium genus elucidates a diverse pangenome and 15 lateral gene transfer events.</title>
        <authorList>
            <person name="Petersen C."/>
            <person name="Sorensen T."/>
            <person name="Nielsen M.R."/>
            <person name="Sondergaard T.E."/>
            <person name="Sorensen J.L."/>
            <person name="Fitzpatrick D.A."/>
            <person name="Frisvad J.C."/>
            <person name="Nielsen K.L."/>
        </authorList>
    </citation>
    <scope>NUCLEOTIDE SEQUENCE</scope>
    <source>
        <strain evidence="5">IBT 29864</strain>
    </source>
</reference>
<protein>
    <submittedName>
        <fullName evidence="5">Dehydrogenase with different specificitie</fullName>
    </submittedName>
</protein>
<gene>
    <name evidence="5" type="ORF">N7496_011136</name>
</gene>
<comment type="similarity">
    <text evidence="1">Belongs to the short-chain dehydrogenases/reductases (SDR) family.</text>
</comment>
<evidence type="ECO:0000256" key="2">
    <source>
        <dbReference type="ARBA" id="ARBA00022857"/>
    </source>
</evidence>
<dbReference type="GeneID" id="81443228"/>
<dbReference type="InterPro" id="IPR020904">
    <property type="entry name" value="Sc_DH/Rdtase_CS"/>
</dbReference>
<dbReference type="FunFam" id="3.40.50.720:FF:000090">
    <property type="entry name" value="NADP-dependent mannitol dehydrogenase"/>
    <property type="match status" value="1"/>
</dbReference>
<evidence type="ECO:0000256" key="3">
    <source>
        <dbReference type="ARBA" id="ARBA00023002"/>
    </source>
</evidence>
<dbReference type="GO" id="GO:0019594">
    <property type="term" value="P:mannitol metabolic process"/>
    <property type="evidence" value="ECO:0007669"/>
    <property type="project" value="UniProtKB-ARBA"/>
</dbReference>
<accession>A0A9W9RJK1</accession>
<organism evidence="5 6">
    <name type="scientific">Penicillium cataractarum</name>
    <dbReference type="NCBI Taxonomy" id="2100454"/>
    <lineage>
        <taxon>Eukaryota</taxon>
        <taxon>Fungi</taxon>
        <taxon>Dikarya</taxon>
        <taxon>Ascomycota</taxon>
        <taxon>Pezizomycotina</taxon>
        <taxon>Eurotiomycetes</taxon>
        <taxon>Eurotiomycetidae</taxon>
        <taxon>Eurotiales</taxon>
        <taxon>Aspergillaceae</taxon>
        <taxon>Penicillium</taxon>
    </lineage>
</organism>
<evidence type="ECO:0000256" key="1">
    <source>
        <dbReference type="ARBA" id="ARBA00006484"/>
    </source>
</evidence>
<dbReference type="Proteomes" id="UP001147782">
    <property type="component" value="Unassembled WGS sequence"/>
</dbReference>
<keyword evidence="2" id="KW-0521">NADP</keyword>
<dbReference type="PANTHER" id="PTHR43008">
    <property type="entry name" value="BENZIL REDUCTASE"/>
    <property type="match status" value="1"/>
</dbReference>
<dbReference type="InterPro" id="IPR002347">
    <property type="entry name" value="SDR_fam"/>
</dbReference>
<proteinExistence type="inferred from homology"/>
<dbReference type="InterPro" id="IPR036291">
    <property type="entry name" value="NAD(P)-bd_dom_sf"/>
</dbReference>
<dbReference type="PANTHER" id="PTHR43008:SF14">
    <property type="entry name" value="DEHYDROGENASE ARBD, PUTATIVE-RELATED"/>
    <property type="match status" value="1"/>
</dbReference>
<feature type="compositionally biased region" description="Polar residues" evidence="4">
    <location>
        <begin position="38"/>
        <end position="61"/>
    </location>
</feature>
<dbReference type="PRINTS" id="PR00081">
    <property type="entry name" value="GDHRDH"/>
</dbReference>
<dbReference type="Pfam" id="PF13561">
    <property type="entry name" value="adh_short_C2"/>
    <property type="match status" value="1"/>
</dbReference>
<comment type="caution">
    <text evidence="5">The sequence shown here is derived from an EMBL/GenBank/DDBJ whole genome shotgun (WGS) entry which is preliminary data.</text>
</comment>
<dbReference type="PROSITE" id="PS00061">
    <property type="entry name" value="ADH_SHORT"/>
    <property type="match status" value="1"/>
</dbReference>
<sequence>MGGPRSASLAIQTLNLAPRSLYSIPTILGAVTRSVSQRSFSTTRGSNGPQNSQPKSGFNPTKSHRIALNSKDEGIAQIDGNISIEYPENDKTPQTPVIQGHGGVHFKRTLAQFSLENKVSVVTGGASGIGLAISQAIVASGSHLAIVDMNRDEAHRQAETLLQQFKIENLGCKDLPRVTAHYSDVSDPTSVNDAILDILDQQGRIDNLVTSAGFTENFSAVTYPHDRMQKLWGVVVDGTYLFTTGVAKHLIERQASGSMVVIGSMSGAIVNVPQPQAPYNAAKAAVRHLAGSLAVEWARHNIRVNCVSPGYILTALTRKILEENIEFRDKWISLIPTGKMGTPEDLMGPVVFLLSDSAKYITGADLRVDGGYTLT</sequence>
<keyword evidence="3" id="KW-0560">Oxidoreductase</keyword>
<evidence type="ECO:0000313" key="6">
    <source>
        <dbReference type="Proteomes" id="UP001147782"/>
    </source>
</evidence>
<feature type="region of interest" description="Disordered" evidence="4">
    <location>
        <begin position="38"/>
        <end position="63"/>
    </location>
</feature>
<evidence type="ECO:0000313" key="5">
    <source>
        <dbReference type="EMBL" id="KAJ5358723.1"/>
    </source>
</evidence>
<evidence type="ECO:0000256" key="4">
    <source>
        <dbReference type="SAM" id="MobiDB-lite"/>
    </source>
</evidence>
<dbReference type="EMBL" id="JAPZBS010000009">
    <property type="protein sequence ID" value="KAJ5358723.1"/>
    <property type="molecule type" value="Genomic_DNA"/>
</dbReference>
<dbReference type="RefSeq" id="XP_056550009.1">
    <property type="nucleotide sequence ID" value="XM_056704049.1"/>
</dbReference>
<dbReference type="SUPFAM" id="SSF51735">
    <property type="entry name" value="NAD(P)-binding Rossmann-fold domains"/>
    <property type="match status" value="1"/>
</dbReference>
<dbReference type="Gene3D" id="3.40.50.720">
    <property type="entry name" value="NAD(P)-binding Rossmann-like Domain"/>
    <property type="match status" value="1"/>
</dbReference>
<dbReference type="AlphaFoldDB" id="A0A9W9RJK1"/>
<dbReference type="PRINTS" id="PR00080">
    <property type="entry name" value="SDRFAMILY"/>
</dbReference>
<dbReference type="OrthoDB" id="5307821at2759"/>
<reference evidence="5" key="1">
    <citation type="submission" date="2022-11" db="EMBL/GenBank/DDBJ databases">
        <authorList>
            <person name="Petersen C."/>
        </authorList>
    </citation>
    <scope>NUCLEOTIDE SEQUENCE</scope>
    <source>
        <strain evidence="5">IBT 29864</strain>
    </source>
</reference>
<dbReference type="GO" id="GO:0050664">
    <property type="term" value="F:oxidoreductase activity, acting on NAD(P)H, oxygen as acceptor"/>
    <property type="evidence" value="ECO:0007669"/>
    <property type="project" value="TreeGrafter"/>
</dbReference>
<name>A0A9W9RJK1_9EURO</name>
<dbReference type="GO" id="GO:0050085">
    <property type="term" value="F:mannitol 2-dehydrogenase (NADP+) activity"/>
    <property type="evidence" value="ECO:0007669"/>
    <property type="project" value="UniProtKB-ARBA"/>
</dbReference>